<evidence type="ECO:0000256" key="2">
    <source>
        <dbReference type="ARBA" id="ARBA00006840"/>
    </source>
</evidence>
<protein>
    <recommendedName>
        <fullName evidence="10">Tetraspanin/Peripherin</fullName>
    </recommendedName>
</protein>
<dbReference type="EMBL" id="CAMAPF010000148">
    <property type="protein sequence ID" value="CAH9108747.1"/>
    <property type="molecule type" value="Genomic_DNA"/>
</dbReference>
<evidence type="ECO:0000313" key="9">
    <source>
        <dbReference type="Proteomes" id="UP001152523"/>
    </source>
</evidence>
<comment type="subcellular location">
    <subcellularLocation>
        <location evidence="1">Membrane</location>
        <topology evidence="1">Multi-pass membrane protein</topology>
    </subcellularLocation>
</comment>
<comment type="similarity">
    <text evidence="2">Belongs to the tetraspanin (TM4SF) family.</text>
</comment>
<dbReference type="AlphaFoldDB" id="A0AAV0DY63"/>
<accession>A0AAV0DY63</accession>
<sequence length="349" mass="39230">MASLAFSSNSCKNPCIALMNCLSFLSAIPILVGGVWVRSRAKSTDCFEFLHWPIILIAVAIMVVSVAGFAGAFYGIDILIYVYVWCTFGIMVVLVGFLFFAYGVTEGTGRPVLNRMYMEYFLLDFPDRWLKETVTSPGSWREISYCVRGSGVCGSMMRRGGNAIPQTAAVFYRRELSPIESGCCKPPTACAYGYVNDTFWRPQRGTWAADQDCGRWNNAPEQLCYNCDSCKAGVLGSLKNSWRKASVINTIMLFYLMAVYVVACTAFRLKKDEEPYYDDDDEVKPEKEGTSHYNGDETYKSGKEGTSHYKGDDENEFENDGLPYVGDTKNGKVHYSKKFKIEDEEMVEK</sequence>
<keyword evidence="4 7" id="KW-1133">Transmembrane helix</keyword>
<dbReference type="GO" id="GO:0009734">
    <property type="term" value="P:auxin-activated signaling pathway"/>
    <property type="evidence" value="ECO:0007669"/>
    <property type="project" value="InterPro"/>
</dbReference>
<dbReference type="PANTHER" id="PTHR32191">
    <property type="entry name" value="TETRASPANIN-8-RELATED"/>
    <property type="match status" value="1"/>
</dbReference>
<evidence type="ECO:0000256" key="4">
    <source>
        <dbReference type="ARBA" id="ARBA00022989"/>
    </source>
</evidence>
<dbReference type="GO" id="GO:0016020">
    <property type="term" value="C:membrane"/>
    <property type="evidence" value="ECO:0007669"/>
    <property type="project" value="UniProtKB-SubCell"/>
</dbReference>
<evidence type="ECO:0000256" key="6">
    <source>
        <dbReference type="SAM" id="MobiDB-lite"/>
    </source>
</evidence>
<keyword evidence="3 7" id="KW-0812">Transmembrane</keyword>
<feature type="compositionally biased region" description="Basic and acidic residues" evidence="6">
    <location>
        <begin position="284"/>
        <end position="312"/>
    </location>
</feature>
<feature type="transmembrane region" description="Helical" evidence="7">
    <location>
        <begin position="49"/>
        <end position="74"/>
    </location>
</feature>
<feature type="transmembrane region" description="Helical" evidence="7">
    <location>
        <begin position="247"/>
        <end position="269"/>
    </location>
</feature>
<dbReference type="InterPro" id="IPR018499">
    <property type="entry name" value="Tetraspanin/Peripherin"/>
</dbReference>
<evidence type="ECO:0000256" key="7">
    <source>
        <dbReference type="SAM" id="Phobius"/>
    </source>
</evidence>
<dbReference type="Pfam" id="PF00335">
    <property type="entry name" value="Tetraspanin"/>
    <property type="match status" value="1"/>
</dbReference>
<reference evidence="8" key="1">
    <citation type="submission" date="2022-07" db="EMBL/GenBank/DDBJ databases">
        <authorList>
            <person name="Macas J."/>
            <person name="Novak P."/>
            <person name="Neumann P."/>
        </authorList>
    </citation>
    <scope>NUCLEOTIDE SEQUENCE</scope>
</reference>
<feature type="region of interest" description="Disordered" evidence="6">
    <location>
        <begin position="277"/>
        <end position="325"/>
    </location>
</feature>
<organism evidence="8 9">
    <name type="scientific">Cuscuta epithymum</name>
    <dbReference type="NCBI Taxonomy" id="186058"/>
    <lineage>
        <taxon>Eukaryota</taxon>
        <taxon>Viridiplantae</taxon>
        <taxon>Streptophyta</taxon>
        <taxon>Embryophyta</taxon>
        <taxon>Tracheophyta</taxon>
        <taxon>Spermatophyta</taxon>
        <taxon>Magnoliopsida</taxon>
        <taxon>eudicotyledons</taxon>
        <taxon>Gunneridae</taxon>
        <taxon>Pentapetalae</taxon>
        <taxon>asterids</taxon>
        <taxon>lamiids</taxon>
        <taxon>Solanales</taxon>
        <taxon>Convolvulaceae</taxon>
        <taxon>Cuscuteae</taxon>
        <taxon>Cuscuta</taxon>
        <taxon>Cuscuta subgen. Cuscuta</taxon>
    </lineage>
</organism>
<evidence type="ECO:0000256" key="5">
    <source>
        <dbReference type="ARBA" id="ARBA00023136"/>
    </source>
</evidence>
<dbReference type="Proteomes" id="UP001152523">
    <property type="component" value="Unassembled WGS sequence"/>
</dbReference>
<proteinExistence type="inferred from homology"/>
<evidence type="ECO:0000313" key="8">
    <source>
        <dbReference type="EMBL" id="CAH9108747.1"/>
    </source>
</evidence>
<gene>
    <name evidence="8" type="ORF">CEPIT_LOCUS18489</name>
</gene>
<dbReference type="InterPro" id="IPR044991">
    <property type="entry name" value="TET_plant"/>
</dbReference>
<evidence type="ECO:0008006" key="10">
    <source>
        <dbReference type="Google" id="ProtNLM"/>
    </source>
</evidence>
<feature type="transmembrane region" description="Helical" evidence="7">
    <location>
        <begin position="80"/>
        <end position="105"/>
    </location>
</feature>
<keyword evidence="9" id="KW-1185">Reference proteome</keyword>
<keyword evidence="5 7" id="KW-0472">Membrane</keyword>
<evidence type="ECO:0000256" key="3">
    <source>
        <dbReference type="ARBA" id="ARBA00022692"/>
    </source>
</evidence>
<evidence type="ECO:0000256" key="1">
    <source>
        <dbReference type="ARBA" id="ARBA00004141"/>
    </source>
</evidence>
<feature type="transmembrane region" description="Helical" evidence="7">
    <location>
        <begin position="16"/>
        <end position="37"/>
    </location>
</feature>
<comment type="caution">
    <text evidence="8">The sequence shown here is derived from an EMBL/GenBank/DDBJ whole genome shotgun (WGS) entry which is preliminary data.</text>
</comment>
<name>A0AAV0DY63_9ASTE</name>